<dbReference type="RefSeq" id="WP_189607591.1">
    <property type="nucleotide sequence ID" value="NZ_BMXR01000002.1"/>
</dbReference>
<name>A0A918N6L1_9GAMM</name>
<evidence type="ECO:0000256" key="1">
    <source>
        <dbReference type="ARBA" id="ARBA00006738"/>
    </source>
</evidence>
<dbReference type="PANTHER" id="PTHR34039">
    <property type="entry name" value="UPF0102 PROTEIN YRAN"/>
    <property type="match status" value="1"/>
</dbReference>
<reference evidence="3" key="2">
    <citation type="submission" date="2020-09" db="EMBL/GenBank/DDBJ databases">
        <authorList>
            <person name="Sun Q."/>
            <person name="Kim S."/>
        </authorList>
    </citation>
    <scope>NUCLEOTIDE SEQUENCE</scope>
    <source>
        <strain evidence="3">KCTC 22169</strain>
    </source>
</reference>
<keyword evidence="4" id="KW-1185">Reference proteome</keyword>
<comment type="similarity">
    <text evidence="1 2">Belongs to the UPF0102 family.</text>
</comment>
<dbReference type="NCBIfam" id="TIGR00252">
    <property type="entry name" value="YraN family protein"/>
    <property type="match status" value="1"/>
</dbReference>
<dbReference type="NCBIfam" id="NF009150">
    <property type="entry name" value="PRK12497.1-3"/>
    <property type="match status" value="1"/>
</dbReference>
<sequence>MVWRPTKGQAAETLAEQWCVQQGWSPITRNFRVKGGEIDLICLDDNTLVFIEVRQRRSERYGGAGASITAAKQRKLIIAAQQFLQGHREHASRPARFDVITLGRDDDLNWIKSAFTAG</sequence>
<reference evidence="3" key="1">
    <citation type="journal article" date="2014" name="Int. J. Syst. Evol. Microbiol.">
        <title>Complete genome sequence of Corynebacterium casei LMG S-19264T (=DSM 44701T), isolated from a smear-ripened cheese.</title>
        <authorList>
            <consortium name="US DOE Joint Genome Institute (JGI-PGF)"/>
            <person name="Walter F."/>
            <person name="Albersmeier A."/>
            <person name="Kalinowski J."/>
            <person name="Ruckert C."/>
        </authorList>
    </citation>
    <scope>NUCLEOTIDE SEQUENCE</scope>
    <source>
        <strain evidence="3">KCTC 22169</strain>
    </source>
</reference>
<dbReference type="EMBL" id="BMXR01000002">
    <property type="protein sequence ID" value="GGX46605.1"/>
    <property type="molecule type" value="Genomic_DNA"/>
</dbReference>
<evidence type="ECO:0000313" key="4">
    <source>
        <dbReference type="Proteomes" id="UP000626148"/>
    </source>
</evidence>
<dbReference type="InterPro" id="IPR011856">
    <property type="entry name" value="tRNA_endonuc-like_dom_sf"/>
</dbReference>
<dbReference type="AlphaFoldDB" id="A0A918N6L1"/>
<protein>
    <recommendedName>
        <fullName evidence="2">UPF0102 protein GCM10007392_12140</fullName>
    </recommendedName>
</protein>
<dbReference type="HAMAP" id="MF_00048">
    <property type="entry name" value="UPF0102"/>
    <property type="match status" value="1"/>
</dbReference>
<proteinExistence type="inferred from homology"/>
<dbReference type="InterPro" id="IPR011335">
    <property type="entry name" value="Restrct_endonuc-II-like"/>
</dbReference>
<dbReference type="CDD" id="cd20736">
    <property type="entry name" value="PoNe_Nuclease"/>
    <property type="match status" value="1"/>
</dbReference>
<evidence type="ECO:0000313" key="3">
    <source>
        <dbReference type="EMBL" id="GGX46605.1"/>
    </source>
</evidence>
<evidence type="ECO:0000256" key="2">
    <source>
        <dbReference type="HAMAP-Rule" id="MF_00048"/>
    </source>
</evidence>
<dbReference type="Proteomes" id="UP000626148">
    <property type="component" value="Unassembled WGS sequence"/>
</dbReference>
<dbReference type="Pfam" id="PF02021">
    <property type="entry name" value="UPF0102"/>
    <property type="match status" value="1"/>
</dbReference>
<accession>A0A918N6L1</accession>
<dbReference type="InterPro" id="IPR003509">
    <property type="entry name" value="UPF0102_YraN-like"/>
</dbReference>
<dbReference type="PANTHER" id="PTHR34039:SF1">
    <property type="entry name" value="UPF0102 PROTEIN YRAN"/>
    <property type="match status" value="1"/>
</dbReference>
<dbReference type="Gene3D" id="3.40.1350.10">
    <property type="match status" value="1"/>
</dbReference>
<dbReference type="SUPFAM" id="SSF52980">
    <property type="entry name" value="Restriction endonuclease-like"/>
    <property type="match status" value="1"/>
</dbReference>
<dbReference type="GO" id="GO:0003676">
    <property type="term" value="F:nucleic acid binding"/>
    <property type="evidence" value="ECO:0007669"/>
    <property type="project" value="InterPro"/>
</dbReference>
<gene>
    <name evidence="3" type="ORF">GCM10007392_12140</name>
</gene>
<comment type="caution">
    <text evidence="3">The sequence shown here is derived from an EMBL/GenBank/DDBJ whole genome shotgun (WGS) entry which is preliminary data.</text>
</comment>
<organism evidence="3 4">
    <name type="scientific">Saccharospirillum salsuginis</name>
    <dbReference type="NCBI Taxonomy" id="418750"/>
    <lineage>
        <taxon>Bacteria</taxon>
        <taxon>Pseudomonadati</taxon>
        <taxon>Pseudomonadota</taxon>
        <taxon>Gammaproteobacteria</taxon>
        <taxon>Oceanospirillales</taxon>
        <taxon>Saccharospirillaceae</taxon>
        <taxon>Saccharospirillum</taxon>
    </lineage>
</organism>